<dbReference type="EMBL" id="PGVG01000001">
    <property type="protein sequence ID" value="PJG56866.1"/>
    <property type="molecule type" value="Genomic_DNA"/>
</dbReference>
<accession>A0A2M8RGD2</accession>
<sequence>MTFASSSPLPFDAPALSPGRERSRYAACERQAYEKPQRDGSHFACAGGTLRRGATPARPVALQLALQLGGEATVDFLPRGVVCTVICTLDEAT</sequence>
<name>A0A2M8RGD2_9BRAD</name>
<comment type="caution">
    <text evidence="2">The sequence shown here is derived from an EMBL/GenBank/DDBJ whole genome shotgun (WGS) entry which is preliminary data.</text>
</comment>
<dbReference type="AlphaFoldDB" id="A0A2M8RGD2"/>
<reference evidence="2 3" key="1">
    <citation type="submission" date="2017-11" db="EMBL/GenBank/DDBJ databases">
        <title>Bradyrhizobium forestalis sp. nov., an efficient nitrogen-fixing bacterium isolated from nodules of forest legume species in the Amazon.</title>
        <authorList>
            <person name="Costa E.M."/>
            <person name="Guimaraes A."/>
            <person name="Carvalho T.S."/>
            <person name="Rodrigues T.L."/>
            <person name="Ribeiro P.R.A."/>
            <person name="Lebbe L."/>
            <person name="Willems A."/>
            <person name="Moreira F.M.S."/>
        </authorList>
    </citation>
    <scope>NUCLEOTIDE SEQUENCE [LARGE SCALE GENOMIC DNA]</scope>
    <source>
        <strain evidence="2 3">INPA54B</strain>
    </source>
</reference>
<evidence type="ECO:0000256" key="1">
    <source>
        <dbReference type="SAM" id="MobiDB-lite"/>
    </source>
</evidence>
<keyword evidence="3" id="KW-1185">Reference proteome</keyword>
<dbReference type="Proteomes" id="UP000231194">
    <property type="component" value="Unassembled WGS sequence"/>
</dbReference>
<feature type="region of interest" description="Disordered" evidence="1">
    <location>
        <begin position="1"/>
        <end position="22"/>
    </location>
</feature>
<protein>
    <submittedName>
        <fullName evidence="2">Uncharacterized protein</fullName>
    </submittedName>
</protein>
<gene>
    <name evidence="2" type="ORF">CVM73_00115</name>
</gene>
<evidence type="ECO:0000313" key="2">
    <source>
        <dbReference type="EMBL" id="PJG56866.1"/>
    </source>
</evidence>
<evidence type="ECO:0000313" key="3">
    <source>
        <dbReference type="Proteomes" id="UP000231194"/>
    </source>
</evidence>
<proteinExistence type="predicted"/>
<organism evidence="2 3">
    <name type="scientific">Bradyrhizobium forestalis</name>
    <dbReference type="NCBI Taxonomy" id="1419263"/>
    <lineage>
        <taxon>Bacteria</taxon>
        <taxon>Pseudomonadati</taxon>
        <taxon>Pseudomonadota</taxon>
        <taxon>Alphaproteobacteria</taxon>
        <taxon>Hyphomicrobiales</taxon>
        <taxon>Nitrobacteraceae</taxon>
        <taxon>Bradyrhizobium</taxon>
    </lineage>
</organism>